<gene>
    <name evidence="2" type="ORF">L914_21474</name>
</gene>
<evidence type="ECO:0000256" key="1">
    <source>
        <dbReference type="SAM" id="MobiDB-lite"/>
    </source>
</evidence>
<name>W2M3A7_PHYNI</name>
<protein>
    <submittedName>
        <fullName evidence="2">Uncharacterized protein</fullName>
    </submittedName>
</protein>
<reference evidence="2" key="1">
    <citation type="submission" date="2013-11" db="EMBL/GenBank/DDBJ databases">
        <title>The Genome Sequence of Phytophthora parasitica IAC_01/95.</title>
        <authorList>
            <consortium name="The Broad Institute Genomics Platform"/>
            <person name="Russ C."/>
            <person name="Tyler B."/>
            <person name="Panabieres F."/>
            <person name="Shan W."/>
            <person name="Tripathy S."/>
            <person name="Grunwald N."/>
            <person name="Machado M."/>
            <person name="Johnson C.S."/>
            <person name="Arredondo F."/>
            <person name="Hong C."/>
            <person name="Coffey M."/>
            <person name="Young S.K."/>
            <person name="Zeng Q."/>
            <person name="Gargeya S."/>
            <person name="Fitzgerald M."/>
            <person name="Abouelleil A."/>
            <person name="Alvarado L."/>
            <person name="Chapman S.B."/>
            <person name="Gainer-Dewar J."/>
            <person name="Goldberg J."/>
            <person name="Griggs A."/>
            <person name="Gujja S."/>
            <person name="Hansen M."/>
            <person name="Howarth C."/>
            <person name="Imamovic A."/>
            <person name="Ireland A."/>
            <person name="Larimer J."/>
            <person name="McCowan C."/>
            <person name="Murphy C."/>
            <person name="Pearson M."/>
            <person name="Poon T.W."/>
            <person name="Priest M."/>
            <person name="Roberts A."/>
            <person name="Saif S."/>
            <person name="Shea T."/>
            <person name="Sykes S."/>
            <person name="Wortman J."/>
            <person name="Nusbaum C."/>
            <person name="Birren B."/>
        </authorList>
    </citation>
    <scope>NUCLEOTIDE SEQUENCE [LARGE SCALE GENOMIC DNA]</scope>
    <source>
        <strain evidence="2">IAC_01/95</strain>
    </source>
</reference>
<dbReference type="AlphaFoldDB" id="W2M3A7"/>
<accession>W2M3A7</accession>
<evidence type="ECO:0000313" key="2">
    <source>
        <dbReference type="EMBL" id="ETM30851.1"/>
    </source>
</evidence>
<sequence length="30" mass="3364">MVAPKNPVLEGISPAARDRPRAKGVRRQHR</sequence>
<feature type="region of interest" description="Disordered" evidence="1">
    <location>
        <begin position="1"/>
        <end position="30"/>
    </location>
</feature>
<organism evidence="2">
    <name type="scientific">Phytophthora nicotianae</name>
    <name type="common">Potato buckeye rot agent</name>
    <name type="synonym">Phytophthora parasitica</name>
    <dbReference type="NCBI Taxonomy" id="4792"/>
    <lineage>
        <taxon>Eukaryota</taxon>
        <taxon>Sar</taxon>
        <taxon>Stramenopiles</taxon>
        <taxon>Oomycota</taxon>
        <taxon>Peronosporomycetes</taxon>
        <taxon>Peronosporales</taxon>
        <taxon>Peronosporaceae</taxon>
        <taxon>Phytophthora</taxon>
    </lineage>
</organism>
<dbReference type="Proteomes" id="UP000054532">
    <property type="component" value="Unassembled WGS sequence"/>
</dbReference>
<dbReference type="EMBL" id="KI696726">
    <property type="protein sequence ID" value="ETM30851.1"/>
    <property type="molecule type" value="Genomic_DNA"/>
</dbReference>
<proteinExistence type="predicted"/>